<dbReference type="InterPro" id="IPR002059">
    <property type="entry name" value="CSP_DNA-bd"/>
</dbReference>
<proteinExistence type="predicted"/>
<gene>
    <name evidence="3" type="ORF">SAMN05421818_11037</name>
</gene>
<feature type="compositionally biased region" description="Basic and acidic residues" evidence="1">
    <location>
        <begin position="17"/>
        <end position="38"/>
    </location>
</feature>
<keyword evidence="4" id="KW-1185">Reference proteome</keyword>
<evidence type="ECO:0000259" key="2">
    <source>
        <dbReference type="PROSITE" id="PS51857"/>
    </source>
</evidence>
<dbReference type="Proteomes" id="UP000243588">
    <property type="component" value="Unassembled WGS sequence"/>
</dbReference>
<accession>A0A1G8ECC3</accession>
<sequence length="143" mass="16329">MADSFSKKEKNKKKAQKKQEKALRREDRKTNNNKGKDLEDMLVYVDINGNLTEVPPEEQDVEAALREHELRMSATGPNDECVGQVTYFSSKGFGFITEDETKENIFVHSSQLTEPINQGDRVTFKKERTPKGLRAIEVAKIIK</sequence>
<protein>
    <submittedName>
        <fullName evidence="3">Cold shock protein, CspA family</fullName>
    </submittedName>
</protein>
<dbReference type="RefSeq" id="WP_090408127.1">
    <property type="nucleotide sequence ID" value="NZ_FNDQ01000010.1"/>
</dbReference>
<dbReference type="STRING" id="702745.SAMN05421818_11037"/>
<dbReference type="CDD" id="cd04458">
    <property type="entry name" value="CSP_CDS"/>
    <property type="match status" value="1"/>
</dbReference>
<evidence type="ECO:0000313" key="3">
    <source>
        <dbReference type="EMBL" id="SDH67543.1"/>
    </source>
</evidence>
<dbReference type="GO" id="GO:0005829">
    <property type="term" value="C:cytosol"/>
    <property type="evidence" value="ECO:0007669"/>
    <property type="project" value="UniProtKB-ARBA"/>
</dbReference>
<dbReference type="Gene3D" id="2.40.50.140">
    <property type="entry name" value="Nucleic acid-binding proteins"/>
    <property type="match status" value="1"/>
</dbReference>
<dbReference type="Pfam" id="PF00313">
    <property type="entry name" value="CSD"/>
    <property type="match status" value="1"/>
</dbReference>
<evidence type="ECO:0000256" key="1">
    <source>
        <dbReference type="SAM" id="MobiDB-lite"/>
    </source>
</evidence>
<dbReference type="SUPFAM" id="SSF50249">
    <property type="entry name" value="Nucleic acid-binding proteins"/>
    <property type="match status" value="1"/>
</dbReference>
<dbReference type="InterPro" id="IPR012340">
    <property type="entry name" value="NA-bd_OB-fold"/>
</dbReference>
<feature type="region of interest" description="Disordered" evidence="1">
    <location>
        <begin position="1"/>
        <end position="38"/>
    </location>
</feature>
<dbReference type="AlphaFoldDB" id="A0A1G8ECC3"/>
<dbReference type="InterPro" id="IPR011129">
    <property type="entry name" value="CSD"/>
</dbReference>
<reference evidence="4" key="1">
    <citation type="submission" date="2016-10" db="EMBL/GenBank/DDBJ databases">
        <authorList>
            <person name="Varghese N."/>
            <person name="Submissions S."/>
        </authorList>
    </citation>
    <scope>NUCLEOTIDE SEQUENCE [LARGE SCALE GENOMIC DNA]</scope>
    <source>
        <strain evidence="4">DSM 23313</strain>
    </source>
</reference>
<evidence type="ECO:0000313" key="4">
    <source>
        <dbReference type="Proteomes" id="UP000243588"/>
    </source>
</evidence>
<feature type="domain" description="CSD" evidence="2">
    <location>
        <begin position="80"/>
        <end position="140"/>
    </location>
</feature>
<dbReference type="PROSITE" id="PS51857">
    <property type="entry name" value="CSD_2"/>
    <property type="match status" value="1"/>
</dbReference>
<name>A0A1G8ECC3_9FLAO</name>
<organism evidence="3 4">
    <name type="scientific">Myroides phaeus</name>
    <dbReference type="NCBI Taxonomy" id="702745"/>
    <lineage>
        <taxon>Bacteria</taxon>
        <taxon>Pseudomonadati</taxon>
        <taxon>Bacteroidota</taxon>
        <taxon>Flavobacteriia</taxon>
        <taxon>Flavobacteriales</taxon>
        <taxon>Flavobacteriaceae</taxon>
        <taxon>Myroides</taxon>
    </lineage>
</organism>
<dbReference type="SMART" id="SM00357">
    <property type="entry name" value="CSP"/>
    <property type="match status" value="1"/>
</dbReference>
<dbReference type="EMBL" id="FNDQ01000010">
    <property type="protein sequence ID" value="SDH67543.1"/>
    <property type="molecule type" value="Genomic_DNA"/>
</dbReference>
<dbReference type="GO" id="GO:0003676">
    <property type="term" value="F:nucleic acid binding"/>
    <property type="evidence" value="ECO:0007669"/>
    <property type="project" value="InterPro"/>
</dbReference>